<reference evidence="2" key="1">
    <citation type="submission" date="2021-01" db="EMBL/GenBank/DDBJ databases">
        <authorList>
            <person name="Corre E."/>
            <person name="Pelletier E."/>
            <person name="Niang G."/>
            <person name="Scheremetjew M."/>
            <person name="Finn R."/>
            <person name="Kale V."/>
            <person name="Holt S."/>
            <person name="Cochrane G."/>
            <person name="Meng A."/>
            <person name="Brown T."/>
            <person name="Cohen L."/>
        </authorList>
    </citation>
    <scope>NUCLEOTIDE SEQUENCE</scope>
    <source>
        <strain evidence="2">CCMP1594</strain>
    </source>
</reference>
<organism evidence="2">
    <name type="scientific">Eutreptiella gymnastica</name>
    <dbReference type="NCBI Taxonomy" id="73025"/>
    <lineage>
        <taxon>Eukaryota</taxon>
        <taxon>Discoba</taxon>
        <taxon>Euglenozoa</taxon>
        <taxon>Euglenida</taxon>
        <taxon>Spirocuta</taxon>
        <taxon>Euglenophyceae</taxon>
        <taxon>Eutreptiales</taxon>
        <taxon>Eutreptiaceae</taxon>
        <taxon>Eutreptiella</taxon>
    </lineage>
</organism>
<dbReference type="EMBL" id="HBJA01067013">
    <property type="protein sequence ID" value="CAE0812435.1"/>
    <property type="molecule type" value="Transcribed_RNA"/>
</dbReference>
<protein>
    <submittedName>
        <fullName evidence="2">Uncharacterized protein</fullName>
    </submittedName>
</protein>
<feature type="region of interest" description="Disordered" evidence="1">
    <location>
        <begin position="73"/>
        <end position="115"/>
    </location>
</feature>
<accession>A0A7S4D0P6</accession>
<dbReference type="AlphaFoldDB" id="A0A7S4D0P6"/>
<proteinExistence type="predicted"/>
<gene>
    <name evidence="2" type="ORF">EGYM00163_LOCUS23585</name>
</gene>
<sequence length="115" mass="12324">MQEGFTEAAAHTAAPSKGPFPQPVIKTDCSGLHTSNVPFPAVAESKPSCCHRRKMALWGWLKVVIHPATHIQREGTCSRGGEGIQREHDGEGKQFTRLRSVPSGSRAPIAPGSRG</sequence>
<name>A0A7S4D0P6_9EUGL</name>
<feature type="compositionally biased region" description="Basic and acidic residues" evidence="1">
    <location>
        <begin position="84"/>
        <end position="94"/>
    </location>
</feature>
<evidence type="ECO:0000256" key="1">
    <source>
        <dbReference type="SAM" id="MobiDB-lite"/>
    </source>
</evidence>
<evidence type="ECO:0000313" key="2">
    <source>
        <dbReference type="EMBL" id="CAE0812435.1"/>
    </source>
</evidence>
<feature type="region of interest" description="Disordered" evidence="1">
    <location>
        <begin position="1"/>
        <end position="22"/>
    </location>
</feature>